<accession>A0A225UXZ7</accession>
<gene>
    <name evidence="1" type="ORF">PHMEG_00030831</name>
</gene>
<dbReference type="Proteomes" id="UP000198211">
    <property type="component" value="Unassembled WGS sequence"/>
</dbReference>
<dbReference type="AlphaFoldDB" id="A0A225UXZ7"/>
<name>A0A225UXZ7_9STRA</name>
<dbReference type="EMBL" id="NBNE01009436">
    <property type="protein sequence ID" value="OWY98415.1"/>
    <property type="molecule type" value="Genomic_DNA"/>
</dbReference>
<comment type="caution">
    <text evidence="1">The sequence shown here is derived from an EMBL/GenBank/DDBJ whole genome shotgun (WGS) entry which is preliminary data.</text>
</comment>
<proteinExistence type="predicted"/>
<sequence length="122" mass="13984">MRDESGVTVISNWERLRDISRHYAEGTKPPSTWNTQINVTAIDNTNAQKRVPDGLLWDDLRQDVHMLMITGLTYEEALKLLHGGDPIHHLLPGYMVQLMLAQMIDWGTLDLTPWSKYVPESN</sequence>
<organism evidence="1 2">
    <name type="scientific">Phytophthora megakarya</name>
    <dbReference type="NCBI Taxonomy" id="4795"/>
    <lineage>
        <taxon>Eukaryota</taxon>
        <taxon>Sar</taxon>
        <taxon>Stramenopiles</taxon>
        <taxon>Oomycota</taxon>
        <taxon>Peronosporomycetes</taxon>
        <taxon>Peronosporales</taxon>
        <taxon>Peronosporaceae</taxon>
        <taxon>Phytophthora</taxon>
    </lineage>
</organism>
<evidence type="ECO:0000313" key="2">
    <source>
        <dbReference type="Proteomes" id="UP000198211"/>
    </source>
</evidence>
<reference evidence="2" key="1">
    <citation type="submission" date="2017-03" db="EMBL/GenBank/DDBJ databases">
        <title>Phytopthora megakarya and P. palmivora, two closely related causual agents of cacao black pod achieved similar genome size and gene model numbers by different mechanisms.</title>
        <authorList>
            <person name="Ali S."/>
            <person name="Shao J."/>
            <person name="Larry D.J."/>
            <person name="Kronmiller B."/>
            <person name="Shen D."/>
            <person name="Strem M.D."/>
            <person name="Melnick R.L."/>
            <person name="Guiltinan M.J."/>
            <person name="Tyler B.M."/>
            <person name="Meinhardt L.W."/>
            <person name="Bailey B.A."/>
        </authorList>
    </citation>
    <scope>NUCLEOTIDE SEQUENCE [LARGE SCALE GENOMIC DNA]</scope>
    <source>
        <strain evidence="2">zdho120</strain>
    </source>
</reference>
<evidence type="ECO:0000313" key="1">
    <source>
        <dbReference type="EMBL" id="OWY98415.1"/>
    </source>
</evidence>
<keyword evidence="2" id="KW-1185">Reference proteome</keyword>
<protein>
    <submittedName>
        <fullName evidence="1">Uncharacterized protein</fullName>
    </submittedName>
</protein>